<evidence type="ECO:0000256" key="3">
    <source>
        <dbReference type="ARBA" id="ARBA00022679"/>
    </source>
</evidence>
<keyword evidence="8" id="KW-0804">Transcription</keyword>
<reference evidence="12" key="2">
    <citation type="submission" date="2025-08" db="UniProtKB">
        <authorList>
            <consortium name="Ensembl"/>
        </authorList>
    </citation>
    <scope>IDENTIFICATION</scope>
</reference>
<dbReference type="Ensembl" id="ENSGWIT00000049510.1">
    <property type="protein sequence ID" value="ENSGWIP00000045719.1"/>
    <property type="gene ID" value="ENSGWIG00000022627.1"/>
</dbReference>
<dbReference type="EC" id="2.3.2.27" evidence="2"/>
<reference evidence="12" key="1">
    <citation type="submission" date="2020-06" db="EMBL/GenBank/DDBJ databases">
        <authorList>
            <consortium name="Wellcome Sanger Institute Data Sharing"/>
        </authorList>
    </citation>
    <scope>NUCLEOTIDE SEQUENCE [LARGE SCALE GENOMIC DNA]</scope>
</reference>
<keyword evidence="3" id="KW-0808">Transferase</keyword>
<dbReference type="Gene3D" id="3.30.40.10">
    <property type="entry name" value="Zinc/RING finger domain, C3HC4 (zinc finger)"/>
    <property type="match status" value="1"/>
</dbReference>
<feature type="domain" description="RING-type" evidence="11">
    <location>
        <begin position="33"/>
        <end position="72"/>
    </location>
</feature>
<keyword evidence="4" id="KW-0479">Metal-binding</keyword>
<keyword evidence="5 9" id="KW-0863">Zinc-finger</keyword>
<evidence type="ECO:0000256" key="5">
    <source>
        <dbReference type="ARBA" id="ARBA00022771"/>
    </source>
</evidence>
<evidence type="ECO:0000313" key="13">
    <source>
        <dbReference type="Proteomes" id="UP000694680"/>
    </source>
</evidence>
<accession>A0A8C5HLQ6</accession>
<keyword evidence="7" id="KW-0805">Transcription regulation</keyword>
<evidence type="ECO:0000256" key="8">
    <source>
        <dbReference type="ARBA" id="ARBA00023163"/>
    </source>
</evidence>
<dbReference type="PANTHER" id="PTHR46077:SF1">
    <property type="entry name" value="TOP1 BINDING ARGININE_SERINE RICH PROTEIN, E3 UBIQUITIN LIGASE"/>
    <property type="match status" value="1"/>
</dbReference>
<comment type="catalytic activity">
    <reaction evidence="1">
        <text>S-ubiquitinyl-[E2 ubiquitin-conjugating enzyme]-L-cysteine + [acceptor protein]-L-lysine = [E2 ubiquitin-conjugating enzyme]-L-cysteine + N(6)-ubiquitinyl-[acceptor protein]-L-lysine.</text>
        <dbReference type="EC" id="2.3.2.27"/>
    </reaction>
</comment>
<evidence type="ECO:0000256" key="6">
    <source>
        <dbReference type="ARBA" id="ARBA00022833"/>
    </source>
</evidence>
<evidence type="ECO:0000259" key="11">
    <source>
        <dbReference type="PROSITE" id="PS50089"/>
    </source>
</evidence>
<dbReference type="PANTHER" id="PTHR46077">
    <property type="entry name" value="E3 UBIQUITIN-PROTEIN LIGASE TOPORS"/>
    <property type="match status" value="1"/>
</dbReference>
<dbReference type="PROSITE" id="PS00518">
    <property type="entry name" value="ZF_RING_1"/>
    <property type="match status" value="1"/>
</dbReference>
<keyword evidence="6" id="KW-0862">Zinc</keyword>
<dbReference type="AlphaFoldDB" id="A0A8C5HLQ6"/>
<dbReference type="InterPro" id="IPR001841">
    <property type="entry name" value="Znf_RING"/>
</dbReference>
<dbReference type="Proteomes" id="UP000694680">
    <property type="component" value="Chromosome 13"/>
</dbReference>
<dbReference type="InterPro" id="IPR017907">
    <property type="entry name" value="Znf_RING_CS"/>
</dbReference>
<evidence type="ECO:0000256" key="10">
    <source>
        <dbReference type="SAM" id="MobiDB-lite"/>
    </source>
</evidence>
<dbReference type="GO" id="GO:0000209">
    <property type="term" value="P:protein polyubiquitination"/>
    <property type="evidence" value="ECO:0007669"/>
    <property type="project" value="TreeGrafter"/>
</dbReference>
<keyword evidence="13" id="KW-1185">Reference proteome</keyword>
<reference evidence="12" key="3">
    <citation type="submission" date="2025-09" db="UniProtKB">
        <authorList>
            <consortium name="Ensembl"/>
        </authorList>
    </citation>
    <scope>IDENTIFICATION</scope>
</reference>
<dbReference type="GO" id="GO:0006513">
    <property type="term" value="P:protein monoubiquitination"/>
    <property type="evidence" value="ECO:0007669"/>
    <property type="project" value="TreeGrafter"/>
</dbReference>
<dbReference type="InterPro" id="IPR013083">
    <property type="entry name" value="Znf_RING/FYVE/PHD"/>
</dbReference>
<dbReference type="Pfam" id="PF13920">
    <property type="entry name" value="zf-C3HC4_3"/>
    <property type="match status" value="1"/>
</dbReference>
<sequence>IASSHPSDGAHTSVAPRRASAMTAEDVSPDSKCAICLDSLNNVAHLDCCLHRFCFPCVKEWSNQKTDCPVCRQPFATILQDGCIVFLEPVHVYFSEKT</sequence>
<name>A0A8C5HLQ6_GOUWI</name>
<evidence type="ECO:0000256" key="4">
    <source>
        <dbReference type="ARBA" id="ARBA00022723"/>
    </source>
</evidence>
<protein>
    <recommendedName>
        <fullName evidence="2">RING-type E3 ubiquitin transferase</fullName>
        <ecNumber evidence="2">2.3.2.27</ecNumber>
    </recommendedName>
</protein>
<dbReference type="SUPFAM" id="SSF57850">
    <property type="entry name" value="RING/U-box"/>
    <property type="match status" value="1"/>
</dbReference>
<feature type="region of interest" description="Disordered" evidence="10">
    <location>
        <begin position="1"/>
        <end position="29"/>
    </location>
</feature>
<proteinExistence type="predicted"/>
<dbReference type="SMART" id="SM00184">
    <property type="entry name" value="RING"/>
    <property type="match status" value="1"/>
</dbReference>
<dbReference type="PROSITE" id="PS50089">
    <property type="entry name" value="ZF_RING_2"/>
    <property type="match status" value="1"/>
</dbReference>
<dbReference type="GO" id="GO:0061630">
    <property type="term" value="F:ubiquitin protein ligase activity"/>
    <property type="evidence" value="ECO:0007669"/>
    <property type="project" value="UniProtKB-EC"/>
</dbReference>
<dbReference type="GO" id="GO:0008270">
    <property type="term" value="F:zinc ion binding"/>
    <property type="evidence" value="ECO:0007669"/>
    <property type="project" value="UniProtKB-KW"/>
</dbReference>
<evidence type="ECO:0000256" key="9">
    <source>
        <dbReference type="PROSITE-ProRule" id="PRU00175"/>
    </source>
</evidence>
<organism evidence="12 13">
    <name type="scientific">Gouania willdenowi</name>
    <name type="common">Blunt-snouted clingfish</name>
    <name type="synonym">Lepadogaster willdenowi</name>
    <dbReference type="NCBI Taxonomy" id="441366"/>
    <lineage>
        <taxon>Eukaryota</taxon>
        <taxon>Metazoa</taxon>
        <taxon>Chordata</taxon>
        <taxon>Craniata</taxon>
        <taxon>Vertebrata</taxon>
        <taxon>Euteleostomi</taxon>
        <taxon>Actinopterygii</taxon>
        <taxon>Neopterygii</taxon>
        <taxon>Teleostei</taxon>
        <taxon>Neoteleostei</taxon>
        <taxon>Acanthomorphata</taxon>
        <taxon>Ovalentaria</taxon>
        <taxon>Blenniimorphae</taxon>
        <taxon>Blenniiformes</taxon>
        <taxon>Gobiesocoidei</taxon>
        <taxon>Gobiesocidae</taxon>
        <taxon>Gobiesocinae</taxon>
        <taxon>Gouania</taxon>
    </lineage>
</organism>
<evidence type="ECO:0000313" key="12">
    <source>
        <dbReference type="Ensembl" id="ENSGWIP00000045719.1"/>
    </source>
</evidence>
<evidence type="ECO:0000256" key="1">
    <source>
        <dbReference type="ARBA" id="ARBA00000900"/>
    </source>
</evidence>
<evidence type="ECO:0000256" key="7">
    <source>
        <dbReference type="ARBA" id="ARBA00023015"/>
    </source>
</evidence>
<evidence type="ECO:0000256" key="2">
    <source>
        <dbReference type="ARBA" id="ARBA00012483"/>
    </source>
</evidence>